<dbReference type="SUPFAM" id="SSF52402">
    <property type="entry name" value="Adenine nucleotide alpha hydrolases-like"/>
    <property type="match status" value="1"/>
</dbReference>
<dbReference type="AlphaFoldDB" id="A0A3B0VKM4"/>
<proteinExistence type="predicted"/>
<dbReference type="InterPro" id="IPR052188">
    <property type="entry name" value="Ni-pincer_cofactor_biosynth"/>
</dbReference>
<dbReference type="GO" id="GO:0016783">
    <property type="term" value="F:sulfurtransferase activity"/>
    <property type="evidence" value="ECO:0007669"/>
    <property type="project" value="InterPro"/>
</dbReference>
<feature type="domain" description="Asparagine synthetase" evidence="1">
    <location>
        <begin position="28"/>
        <end position="95"/>
    </location>
</feature>
<dbReference type="Gene3D" id="3.40.50.620">
    <property type="entry name" value="HUPs"/>
    <property type="match status" value="1"/>
</dbReference>
<dbReference type="Pfam" id="PF00733">
    <property type="entry name" value="Asn_synthase"/>
    <property type="match status" value="1"/>
</dbReference>
<evidence type="ECO:0000259" key="1">
    <source>
        <dbReference type="Pfam" id="PF00733"/>
    </source>
</evidence>
<dbReference type="NCBIfam" id="TIGR00268">
    <property type="entry name" value="ATP-dependent sacrificial sulfur transferase LarE"/>
    <property type="match status" value="1"/>
</dbReference>
<gene>
    <name evidence="2" type="ORF">MNBD_DELTA02-1053</name>
</gene>
<name>A0A3B0VKM4_9ZZZZ</name>
<protein>
    <submittedName>
        <fullName evidence="2">ATP-utilizing enzyme of the PP-loop superfamily</fullName>
    </submittedName>
</protein>
<dbReference type="CDD" id="cd01990">
    <property type="entry name" value="LarE-like"/>
    <property type="match status" value="1"/>
</dbReference>
<organism evidence="2">
    <name type="scientific">hydrothermal vent metagenome</name>
    <dbReference type="NCBI Taxonomy" id="652676"/>
    <lineage>
        <taxon>unclassified sequences</taxon>
        <taxon>metagenomes</taxon>
        <taxon>ecological metagenomes</taxon>
    </lineage>
</organism>
<dbReference type="InterPro" id="IPR005232">
    <property type="entry name" value="LarE"/>
</dbReference>
<dbReference type="GO" id="GO:0006529">
    <property type="term" value="P:asparagine biosynthetic process"/>
    <property type="evidence" value="ECO:0007669"/>
    <property type="project" value="InterPro"/>
</dbReference>
<dbReference type="PANTHER" id="PTHR43169:SF2">
    <property type="entry name" value="NAD_GMP SYNTHASE DOMAIN-CONTAINING PROTEIN"/>
    <property type="match status" value="1"/>
</dbReference>
<evidence type="ECO:0000313" key="2">
    <source>
        <dbReference type="EMBL" id="VAW37379.1"/>
    </source>
</evidence>
<dbReference type="GO" id="GO:0004066">
    <property type="term" value="F:asparagine synthase (glutamine-hydrolyzing) activity"/>
    <property type="evidence" value="ECO:0007669"/>
    <property type="project" value="InterPro"/>
</dbReference>
<dbReference type="EMBL" id="UOEZ01000053">
    <property type="protein sequence ID" value="VAW37379.1"/>
    <property type="molecule type" value="Genomic_DNA"/>
</dbReference>
<sequence>MLGSAVNIKVSKGSAPLAKLENLRAILREMGSVMVAFSGGVDSSFLLKVAVDTLQTQAAALTATSPTYLDSELAEAKAFARALGVRHLIIDSNELLIAGFAENPENRCYFCKDELFGICRTEADKLAITFIADGSNVDDNGDFRPGRDAARELKVRSPLEEAGLAKVEIRLLSRELDLPTWDKPQLACLSSRFPYGTEITEERLDKIKTCEEFLRGLGLRQLRVRYHGDIARIELEPADIPLLLDEKLRGSVVAKFKETGFPYVTLDLEGYRTGAMNEVLKTK</sequence>
<dbReference type="PIRSF" id="PIRSF006661">
    <property type="entry name" value="PP-lp_UCP006661"/>
    <property type="match status" value="1"/>
</dbReference>
<dbReference type="InterPro" id="IPR014729">
    <property type="entry name" value="Rossmann-like_a/b/a_fold"/>
</dbReference>
<accession>A0A3B0VKM4</accession>
<reference evidence="2" key="1">
    <citation type="submission" date="2018-06" db="EMBL/GenBank/DDBJ databases">
        <authorList>
            <person name="Zhirakovskaya E."/>
        </authorList>
    </citation>
    <scope>NUCLEOTIDE SEQUENCE</scope>
</reference>
<dbReference type="PANTHER" id="PTHR43169">
    <property type="entry name" value="EXSB FAMILY PROTEIN"/>
    <property type="match status" value="1"/>
</dbReference>
<dbReference type="InterPro" id="IPR001962">
    <property type="entry name" value="Asn_synthase"/>
</dbReference>